<comment type="catalytic activity">
    <reaction evidence="10 11">
        <text>L-cysteinyl-[protein] + hexadecanoyl-CoA = S-hexadecanoyl-L-cysteinyl-[protein] + CoA</text>
        <dbReference type="Rhea" id="RHEA:36683"/>
        <dbReference type="Rhea" id="RHEA-COMP:10131"/>
        <dbReference type="Rhea" id="RHEA-COMP:11032"/>
        <dbReference type="ChEBI" id="CHEBI:29950"/>
        <dbReference type="ChEBI" id="CHEBI:57287"/>
        <dbReference type="ChEBI" id="CHEBI:57379"/>
        <dbReference type="ChEBI" id="CHEBI:74151"/>
        <dbReference type="EC" id="2.3.1.225"/>
    </reaction>
</comment>
<dbReference type="GO" id="GO:0016020">
    <property type="term" value="C:membrane"/>
    <property type="evidence" value="ECO:0007669"/>
    <property type="project" value="UniProtKB-SubCell"/>
</dbReference>
<gene>
    <name evidence="14" type="ORF">NEOLEDRAFT_1181786</name>
</gene>
<feature type="transmembrane region" description="Helical" evidence="11">
    <location>
        <begin position="295"/>
        <end position="316"/>
    </location>
</feature>
<dbReference type="InterPro" id="IPR039859">
    <property type="entry name" value="PFA4/ZDH16/20/ERF2-like"/>
</dbReference>
<dbReference type="OrthoDB" id="1436450at2759"/>
<feature type="transmembrane region" description="Helical" evidence="11">
    <location>
        <begin position="38"/>
        <end position="59"/>
    </location>
</feature>
<feature type="region of interest" description="Disordered" evidence="12">
    <location>
        <begin position="139"/>
        <end position="198"/>
    </location>
</feature>
<name>A0A165PNP3_9AGAM</name>
<evidence type="ECO:0000256" key="4">
    <source>
        <dbReference type="ARBA" id="ARBA00022989"/>
    </source>
</evidence>
<keyword evidence="7" id="KW-0449">Lipoprotein</keyword>
<keyword evidence="4 11" id="KW-1133">Transmembrane helix</keyword>
<keyword evidence="5 11" id="KW-0472">Membrane</keyword>
<dbReference type="Proteomes" id="UP000076761">
    <property type="component" value="Unassembled WGS sequence"/>
</dbReference>
<feature type="domain" description="Palmitoyltransferase DHHC" evidence="13">
    <location>
        <begin position="251"/>
        <end position="370"/>
    </location>
</feature>
<dbReference type="InParanoid" id="A0A165PNP3"/>
<keyword evidence="15" id="KW-1185">Reference proteome</keyword>
<dbReference type="EMBL" id="KV425608">
    <property type="protein sequence ID" value="KZT21294.1"/>
    <property type="molecule type" value="Genomic_DNA"/>
</dbReference>
<dbReference type="GO" id="GO:0006612">
    <property type="term" value="P:protein targeting to membrane"/>
    <property type="evidence" value="ECO:0007669"/>
    <property type="project" value="TreeGrafter"/>
</dbReference>
<organism evidence="14 15">
    <name type="scientific">Neolentinus lepideus HHB14362 ss-1</name>
    <dbReference type="NCBI Taxonomy" id="1314782"/>
    <lineage>
        <taxon>Eukaryota</taxon>
        <taxon>Fungi</taxon>
        <taxon>Dikarya</taxon>
        <taxon>Basidiomycota</taxon>
        <taxon>Agaricomycotina</taxon>
        <taxon>Agaricomycetes</taxon>
        <taxon>Gloeophyllales</taxon>
        <taxon>Gloeophyllaceae</taxon>
        <taxon>Neolentinus</taxon>
    </lineage>
</organism>
<evidence type="ECO:0000256" key="9">
    <source>
        <dbReference type="ARBA" id="ARBA00038298"/>
    </source>
</evidence>
<comment type="domain">
    <text evidence="11">The DHHC domain is required for palmitoyltransferase activity.</text>
</comment>
<dbReference type="PANTHER" id="PTHR22883">
    <property type="entry name" value="ZINC FINGER DHHC DOMAIN CONTAINING PROTEIN"/>
    <property type="match status" value="1"/>
</dbReference>
<dbReference type="GO" id="GO:0005783">
    <property type="term" value="C:endoplasmic reticulum"/>
    <property type="evidence" value="ECO:0007669"/>
    <property type="project" value="TreeGrafter"/>
</dbReference>
<accession>A0A165PNP3</accession>
<evidence type="ECO:0000313" key="15">
    <source>
        <dbReference type="Proteomes" id="UP000076761"/>
    </source>
</evidence>
<evidence type="ECO:0000256" key="11">
    <source>
        <dbReference type="RuleBase" id="RU079119"/>
    </source>
</evidence>
<dbReference type="STRING" id="1314782.A0A165PNP3"/>
<evidence type="ECO:0000256" key="3">
    <source>
        <dbReference type="ARBA" id="ARBA00022692"/>
    </source>
</evidence>
<dbReference type="GO" id="GO:0005794">
    <property type="term" value="C:Golgi apparatus"/>
    <property type="evidence" value="ECO:0007669"/>
    <property type="project" value="TreeGrafter"/>
</dbReference>
<evidence type="ECO:0000256" key="5">
    <source>
        <dbReference type="ARBA" id="ARBA00023136"/>
    </source>
</evidence>
<evidence type="ECO:0000256" key="7">
    <source>
        <dbReference type="ARBA" id="ARBA00023288"/>
    </source>
</evidence>
<feature type="compositionally biased region" description="Polar residues" evidence="12">
    <location>
        <begin position="146"/>
        <end position="173"/>
    </location>
</feature>
<keyword evidence="3 11" id="KW-0812">Transmembrane</keyword>
<comment type="subcellular location">
    <subcellularLocation>
        <location evidence="1">Membrane</location>
        <topology evidence="1">Multi-pass membrane protein</topology>
    </subcellularLocation>
</comment>
<feature type="region of interest" description="Disordered" evidence="12">
    <location>
        <begin position="211"/>
        <end position="240"/>
    </location>
</feature>
<dbReference type="PROSITE" id="PS50216">
    <property type="entry name" value="DHHC"/>
    <property type="match status" value="1"/>
</dbReference>
<dbReference type="InterPro" id="IPR001594">
    <property type="entry name" value="Palmitoyltrfase_DHHC"/>
</dbReference>
<comment type="similarity">
    <text evidence="9">Belongs to the DHHC palmitoyltransferase family. PFA5 subfamily.</text>
</comment>
<reference evidence="14 15" key="1">
    <citation type="journal article" date="2016" name="Mol. Biol. Evol.">
        <title>Comparative Genomics of Early-Diverging Mushroom-Forming Fungi Provides Insights into the Origins of Lignocellulose Decay Capabilities.</title>
        <authorList>
            <person name="Nagy L.G."/>
            <person name="Riley R."/>
            <person name="Tritt A."/>
            <person name="Adam C."/>
            <person name="Daum C."/>
            <person name="Floudas D."/>
            <person name="Sun H."/>
            <person name="Yadav J.S."/>
            <person name="Pangilinan J."/>
            <person name="Larsson K.H."/>
            <person name="Matsuura K."/>
            <person name="Barry K."/>
            <person name="Labutti K."/>
            <person name="Kuo R."/>
            <person name="Ohm R.A."/>
            <person name="Bhattacharya S.S."/>
            <person name="Shirouzu T."/>
            <person name="Yoshinaga Y."/>
            <person name="Martin F.M."/>
            <person name="Grigoriev I.V."/>
            <person name="Hibbett D.S."/>
        </authorList>
    </citation>
    <scope>NUCLEOTIDE SEQUENCE [LARGE SCALE GENOMIC DNA]</scope>
    <source>
        <strain evidence="14 15">HHB14362 ss-1</strain>
    </source>
</reference>
<evidence type="ECO:0000256" key="6">
    <source>
        <dbReference type="ARBA" id="ARBA00023139"/>
    </source>
</evidence>
<evidence type="ECO:0000256" key="8">
    <source>
        <dbReference type="ARBA" id="ARBA00023315"/>
    </source>
</evidence>
<evidence type="ECO:0000256" key="1">
    <source>
        <dbReference type="ARBA" id="ARBA00004141"/>
    </source>
</evidence>
<keyword evidence="2 11" id="KW-0808">Transferase</keyword>
<dbReference type="Pfam" id="PF01529">
    <property type="entry name" value="DHHC"/>
    <property type="match status" value="1"/>
</dbReference>
<dbReference type="GO" id="GO:0019706">
    <property type="term" value="F:protein-cysteine S-palmitoyltransferase activity"/>
    <property type="evidence" value="ECO:0007669"/>
    <property type="project" value="UniProtKB-EC"/>
</dbReference>
<proteinExistence type="inferred from homology"/>
<evidence type="ECO:0000259" key="13">
    <source>
        <dbReference type="Pfam" id="PF01529"/>
    </source>
</evidence>
<sequence length="473" mass="52993">MAGNAPPQFDQHTCCGIVEEAAYRARERREQKQKQPWIVRKLAVAITIGILAYATYVYIGRFCVPMIRIDAGALGRRSMGIGFLVVFCIFAMMIYWSYLKIILTPPGLAKDHVSKSAEPHPSTTARFDDSWEEGLGSWQYEGMTHPTDQPTQSESLPPATIDSSALPATTEKSNVVARNGHAGPGSDAEGDSNAGNLNAIPPVAAAKAAKDLPVEAAAPAQSPRVKPETRSGPIRPTRRPPSTPVLLPECRYCYKDGFVKPLRAHHCRSCGTCVLRFDHHCPWIGQCVGALNHRFFFIFCEWAAIFCIWVFATLLAQNVKAGNSTNLAVSPDGQQIAVIALAGLFMLFTLVMIASHTRLIIHNQTTIEHLGVQRMKEREKAILGNAFPWYQFGAKRRMRKQWDEEWGSLSREGNLWWLGSYRANWESVMGSSVLDWFLPIGRSPMNGLEYRTNPRFDEIGRWRPRREWPEGLR</sequence>
<dbReference type="AlphaFoldDB" id="A0A165PNP3"/>
<protein>
    <recommendedName>
        <fullName evidence="11">Palmitoyltransferase</fullName>
        <ecNumber evidence="11">2.3.1.225</ecNumber>
    </recommendedName>
</protein>
<feature type="transmembrane region" description="Helical" evidence="11">
    <location>
        <begin position="79"/>
        <end position="98"/>
    </location>
</feature>
<feature type="transmembrane region" description="Helical" evidence="11">
    <location>
        <begin position="336"/>
        <end position="354"/>
    </location>
</feature>
<keyword evidence="8 11" id="KW-0012">Acyltransferase</keyword>
<dbReference type="EC" id="2.3.1.225" evidence="11"/>
<evidence type="ECO:0000256" key="2">
    <source>
        <dbReference type="ARBA" id="ARBA00022679"/>
    </source>
</evidence>
<keyword evidence="6" id="KW-0564">Palmitate</keyword>
<evidence type="ECO:0000313" key="14">
    <source>
        <dbReference type="EMBL" id="KZT21294.1"/>
    </source>
</evidence>
<evidence type="ECO:0000256" key="10">
    <source>
        <dbReference type="ARBA" id="ARBA00048048"/>
    </source>
</evidence>
<dbReference type="PANTHER" id="PTHR22883:SF23">
    <property type="entry name" value="PALMITOYLTRANSFERASE ZDHHC6"/>
    <property type="match status" value="1"/>
</dbReference>
<evidence type="ECO:0000256" key="12">
    <source>
        <dbReference type="SAM" id="MobiDB-lite"/>
    </source>
</evidence>